<dbReference type="InParanoid" id="A9UVR6"/>
<dbReference type="InterPro" id="IPR019372">
    <property type="entry name" value="LHFPL"/>
</dbReference>
<protein>
    <submittedName>
        <fullName evidence="7">Uncharacterized protein</fullName>
    </submittedName>
</protein>
<feature type="region of interest" description="Disordered" evidence="5">
    <location>
        <begin position="371"/>
        <end position="452"/>
    </location>
</feature>
<feature type="transmembrane region" description="Helical" evidence="6">
    <location>
        <begin position="188"/>
        <end position="210"/>
    </location>
</feature>
<keyword evidence="8" id="KW-1185">Reference proteome</keyword>
<evidence type="ECO:0000256" key="2">
    <source>
        <dbReference type="ARBA" id="ARBA00022692"/>
    </source>
</evidence>
<name>A9UVR6_MONBE</name>
<evidence type="ECO:0000256" key="1">
    <source>
        <dbReference type="ARBA" id="ARBA00004141"/>
    </source>
</evidence>
<feature type="compositionally biased region" description="Low complexity" evidence="5">
    <location>
        <begin position="392"/>
        <end position="404"/>
    </location>
</feature>
<feature type="compositionally biased region" description="Polar residues" evidence="5">
    <location>
        <begin position="437"/>
        <end position="447"/>
    </location>
</feature>
<feature type="compositionally biased region" description="Low complexity" evidence="5">
    <location>
        <begin position="250"/>
        <end position="263"/>
    </location>
</feature>
<evidence type="ECO:0000256" key="6">
    <source>
        <dbReference type="SAM" id="Phobius"/>
    </source>
</evidence>
<dbReference type="GeneID" id="5889744"/>
<evidence type="ECO:0000256" key="5">
    <source>
        <dbReference type="SAM" id="MobiDB-lite"/>
    </source>
</evidence>
<comment type="subcellular location">
    <subcellularLocation>
        <location evidence="1">Membrane</location>
        <topology evidence="1">Multi-pass membrane protein</topology>
    </subcellularLocation>
</comment>
<feature type="transmembrane region" description="Helical" evidence="6">
    <location>
        <begin position="98"/>
        <end position="123"/>
    </location>
</feature>
<dbReference type="KEGG" id="mbr:MONBRDRAFT_7049"/>
<feature type="region of interest" description="Disordered" evidence="5">
    <location>
        <begin position="236"/>
        <end position="263"/>
    </location>
</feature>
<feature type="region of interest" description="Disordered" evidence="5">
    <location>
        <begin position="554"/>
        <end position="608"/>
    </location>
</feature>
<proteinExistence type="predicted"/>
<keyword evidence="3 6" id="KW-1133">Transmembrane helix</keyword>
<feature type="transmembrane region" description="Helical" evidence="6">
    <location>
        <begin position="21"/>
        <end position="42"/>
    </location>
</feature>
<feature type="compositionally biased region" description="Basic and acidic residues" evidence="5">
    <location>
        <begin position="580"/>
        <end position="590"/>
    </location>
</feature>
<accession>A9UVR6</accession>
<keyword evidence="4 6" id="KW-0472">Membrane</keyword>
<evidence type="ECO:0000313" key="7">
    <source>
        <dbReference type="EMBL" id="EDQ90634.1"/>
    </source>
</evidence>
<dbReference type="GO" id="GO:0016020">
    <property type="term" value="C:membrane"/>
    <property type="evidence" value="ECO:0007669"/>
    <property type="project" value="UniProtKB-SubCell"/>
</dbReference>
<gene>
    <name evidence="7" type="ORF">MONBRDRAFT_7049</name>
</gene>
<reference evidence="7 8" key="1">
    <citation type="journal article" date="2008" name="Nature">
        <title>The genome of the choanoflagellate Monosiga brevicollis and the origin of metazoans.</title>
        <authorList>
            <consortium name="JGI Sequencing"/>
            <person name="King N."/>
            <person name="Westbrook M.J."/>
            <person name="Young S.L."/>
            <person name="Kuo A."/>
            <person name="Abedin M."/>
            <person name="Chapman J."/>
            <person name="Fairclough S."/>
            <person name="Hellsten U."/>
            <person name="Isogai Y."/>
            <person name="Letunic I."/>
            <person name="Marr M."/>
            <person name="Pincus D."/>
            <person name="Putnam N."/>
            <person name="Rokas A."/>
            <person name="Wright K.J."/>
            <person name="Zuzow R."/>
            <person name="Dirks W."/>
            <person name="Good M."/>
            <person name="Goodstein D."/>
            <person name="Lemons D."/>
            <person name="Li W."/>
            <person name="Lyons J.B."/>
            <person name="Morris A."/>
            <person name="Nichols S."/>
            <person name="Richter D.J."/>
            <person name="Salamov A."/>
            <person name="Bork P."/>
            <person name="Lim W.A."/>
            <person name="Manning G."/>
            <person name="Miller W.T."/>
            <person name="McGinnis W."/>
            <person name="Shapiro H."/>
            <person name="Tjian R."/>
            <person name="Grigoriev I.V."/>
            <person name="Rokhsar D."/>
        </authorList>
    </citation>
    <scope>NUCLEOTIDE SEQUENCE [LARGE SCALE GENOMIC DNA]</scope>
    <source>
        <strain evidence="8">MX1 / ATCC 50154</strain>
    </source>
</reference>
<dbReference type="Pfam" id="PF10242">
    <property type="entry name" value="L_HMGIC_fpl"/>
    <property type="match status" value="1"/>
</dbReference>
<organism evidence="7 8">
    <name type="scientific">Monosiga brevicollis</name>
    <name type="common">Choanoflagellate</name>
    <dbReference type="NCBI Taxonomy" id="81824"/>
    <lineage>
        <taxon>Eukaryota</taxon>
        <taxon>Choanoflagellata</taxon>
        <taxon>Craspedida</taxon>
        <taxon>Salpingoecidae</taxon>
        <taxon>Monosiga</taxon>
    </lineage>
</organism>
<evidence type="ECO:0000256" key="3">
    <source>
        <dbReference type="ARBA" id="ARBA00022989"/>
    </source>
</evidence>
<sequence length="608" mass="66288">MTKTGHQTRSRFAGVPLWWRLGFAFYALLLVVALTLCITALAESTWLESPVAPIIHLPTGEGWTRLGLVRYCAHNLSISIGDGDCQTYDNDHVMGSNWIAAAVLLALTTMTLFAAFALALLYVSQHGGLRWWISPLVAVLALLLLLAAILSFASGLDRLSSDLGRFDEPYCPNAAQFDKGDCDWGPGFGMVMAALVVLVLAVAMGLLAAWRAHHASTRLHRSQIVRHYDDLEHVRASKTRSARQDKLTASSLGGSSRSSSHSSSSVSVVIETIGNRRQPVCDMYLSDIDVDPLSWPPYFACPPLQLSHIVLLIRRIRATDPPPTVAQTTHMWWDQYPSPGSVDMVPVGSERVPVDIGSMAATMDNDLYSKLPTMTAPTADDKKSRQPVPHRQASWQDQTQQQSTGLPSTFATARAPPTDIEPGSHSAPQARRESLPASLQPSAQTAKVTRARSEGAYATIVTPATLPLSMRRESSRGSQLSSSLEATPMAVALPVSRDVMQDKRSLAPVPEHIDYEPLRSGRVLPPRSRARISLTRVVVTNNPTVSERHASPVLEAAGQERNLSRGHYDASRGQGRRRGLLHERRFEADAQNHPGPGHSPTHMASRLG</sequence>
<evidence type="ECO:0000256" key="4">
    <source>
        <dbReference type="ARBA" id="ARBA00023136"/>
    </source>
</evidence>
<feature type="transmembrane region" description="Helical" evidence="6">
    <location>
        <begin position="135"/>
        <end position="156"/>
    </location>
</feature>
<keyword evidence="2 6" id="KW-0812">Transmembrane</keyword>
<dbReference type="RefSeq" id="XP_001744685.1">
    <property type="nucleotide sequence ID" value="XM_001744633.1"/>
</dbReference>
<dbReference type="AlphaFoldDB" id="A9UVR6"/>
<evidence type="ECO:0000313" key="8">
    <source>
        <dbReference type="Proteomes" id="UP000001357"/>
    </source>
</evidence>
<dbReference type="EMBL" id="CH991547">
    <property type="protein sequence ID" value="EDQ90634.1"/>
    <property type="molecule type" value="Genomic_DNA"/>
</dbReference>
<dbReference type="Proteomes" id="UP000001357">
    <property type="component" value="Unassembled WGS sequence"/>
</dbReference>